<gene>
    <name evidence="7" type="ORF">FHS76_001867</name>
</gene>
<dbReference type="AlphaFoldDB" id="A0A7W9AX21"/>
<proteinExistence type="predicted"/>
<name>A0A7W9AX21_9HYPH</name>
<comment type="caution">
    <text evidence="7">The sequence shown here is derived from an EMBL/GenBank/DDBJ whole genome shotgun (WGS) entry which is preliminary data.</text>
</comment>
<dbReference type="GO" id="GO:0022857">
    <property type="term" value="F:transmembrane transporter activity"/>
    <property type="evidence" value="ECO:0007669"/>
    <property type="project" value="InterPro"/>
</dbReference>
<organism evidence="7 8">
    <name type="scientific">Brucella daejeonensis</name>
    <dbReference type="NCBI Taxonomy" id="659015"/>
    <lineage>
        <taxon>Bacteria</taxon>
        <taxon>Pseudomonadati</taxon>
        <taxon>Pseudomonadota</taxon>
        <taxon>Alphaproteobacteria</taxon>
        <taxon>Hyphomicrobiales</taxon>
        <taxon>Brucellaceae</taxon>
        <taxon>Brucella/Ochrobactrum group</taxon>
        <taxon>Brucella</taxon>
    </lineage>
</organism>
<feature type="transmembrane region" description="Helical" evidence="6">
    <location>
        <begin position="156"/>
        <end position="178"/>
    </location>
</feature>
<keyword evidence="5 6" id="KW-0472">Membrane</keyword>
<feature type="transmembrane region" description="Helical" evidence="6">
    <location>
        <begin position="123"/>
        <end position="144"/>
    </location>
</feature>
<feature type="transmembrane region" description="Helical" evidence="6">
    <location>
        <begin position="199"/>
        <end position="225"/>
    </location>
</feature>
<dbReference type="RefSeq" id="WP_183651064.1">
    <property type="nucleotide sequence ID" value="NZ_JACIJG010000006.1"/>
</dbReference>
<evidence type="ECO:0000256" key="3">
    <source>
        <dbReference type="ARBA" id="ARBA00022692"/>
    </source>
</evidence>
<dbReference type="Pfam" id="PF02653">
    <property type="entry name" value="BPD_transp_2"/>
    <property type="match status" value="1"/>
</dbReference>
<dbReference type="InterPro" id="IPR001851">
    <property type="entry name" value="ABC_transp_permease"/>
</dbReference>
<dbReference type="EMBL" id="JACIJG010000006">
    <property type="protein sequence ID" value="MBB5701992.1"/>
    <property type="molecule type" value="Genomic_DNA"/>
</dbReference>
<evidence type="ECO:0000256" key="2">
    <source>
        <dbReference type="ARBA" id="ARBA00022475"/>
    </source>
</evidence>
<feature type="transmembrane region" description="Helical" evidence="6">
    <location>
        <begin position="263"/>
        <end position="282"/>
    </location>
</feature>
<feature type="transmembrane region" description="Helical" evidence="6">
    <location>
        <begin position="70"/>
        <end position="91"/>
    </location>
</feature>
<dbReference type="GO" id="GO:0005886">
    <property type="term" value="C:plasma membrane"/>
    <property type="evidence" value="ECO:0007669"/>
    <property type="project" value="UniProtKB-SubCell"/>
</dbReference>
<evidence type="ECO:0000256" key="1">
    <source>
        <dbReference type="ARBA" id="ARBA00004651"/>
    </source>
</evidence>
<accession>A0A7W9AX21</accession>
<evidence type="ECO:0000256" key="6">
    <source>
        <dbReference type="SAM" id="Phobius"/>
    </source>
</evidence>
<dbReference type="Proteomes" id="UP000555546">
    <property type="component" value="Unassembled WGS sequence"/>
</dbReference>
<keyword evidence="8" id="KW-1185">Reference proteome</keyword>
<keyword evidence="4 6" id="KW-1133">Transmembrane helix</keyword>
<protein>
    <submittedName>
        <fullName evidence="7">Ribose transport system permease protein</fullName>
    </submittedName>
</protein>
<evidence type="ECO:0000313" key="8">
    <source>
        <dbReference type="Proteomes" id="UP000555546"/>
    </source>
</evidence>
<dbReference type="CDD" id="cd06579">
    <property type="entry name" value="TM_PBP1_transp_AraH_like"/>
    <property type="match status" value="1"/>
</dbReference>
<evidence type="ECO:0000313" key="7">
    <source>
        <dbReference type="EMBL" id="MBB5701992.1"/>
    </source>
</evidence>
<feature type="transmembrane region" description="Helical" evidence="6">
    <location>
        <begin position="44"/>
        <end position="63"/>
    </location>
</feature>
<reference evidence="7 8" key="1">
    <citation type="submission" date="2020-08" db="EMBL/GenBank/DDBJ databases">
        <title>Genomic Encyclopedia of Type Strains, Phase IV (KMG-IV): sequencing the most valuable type-strain genomes for metagenomic binning, comparative biology and taxonomic classification.</title>
        <authorList>
            <person name="Goeker M."/>
        </authorList>
    </citation>
    <scope>NUCLEOTIDE SEQUENCE [LARGE SCALE GENOMIC DNA]</scope>
    <source>
        <strain evidence="7 8">DSM 26944</strain>
    </source>
</reference>
<feature type="transmembrane region" description="Helical" evidence="6">
    <location>
        <begin position="97"/>
        <end position="116"/>
    </location>
</feature>
<comment type="subcellular location">
    <subcellularLocation>
        <location evidence="1">Cell membrane</location>
        <topology evidence="1">Multi-pass membrane protein</topology>
    </subcellularLocation>
</comment>
<keyword evidence="3 6" id="KW-0812">Transmembrane</keyword>
<feature type="transmembrane region" description="Helical" evidence="6">
    <location>
        <begin position="12"/>
        <end position="32"/>
    </location>
</feature>
<keyword evidence="2" id="KW-1003">Cell membrane</keyword>
<evidence type="ECO:0000256" key="4">
    <source>
        <dbReference type="ARBA" id="ARBA00022989"/>
    </source>
</evidence>
<dbReference type="PANTHER" id="PTHR32196">
    <property type="entry name" value="ABC TRANSPORTER PERMEASE PROTEIN YPHD-RELATED-RELATED"/>
    <property type="match status" value="1"/>
</dbReference>
<sequence>MTNIRSIISRYGMAVVLLFLLVFFSFATDAFLSQQNITNVLRQVAMLGIASVGMALVVLTGGIDLSVGSVIALVGVVVALAMTALGLNVYAACLLGIATGAFVGLINGLAVTAFAIPPLIATLAMLTAVRGVVYILSGGLPIFGFPPEFSVFGRGMVGFIPVSVLTMIAVLAIGWILLNRTRYGRYLYAIGGNQEAARLSGISVNFNLIITYVLAGIFSAIAGIIMLSRLNSAQPNVATGFEMDVITAVVLGGISISGGEGRFSGVIFGILIIGVLSNGMILLNVQDYWQLVIKGAVLMLAVGLDRYYARLSRQNAQKSQAALLNQPQVMAQAAK</sequence>
<evidence type="ECO:0000256" key="5">
    <source>
        <dbReference type="ARBA" id="ARBA00023136"/>
    </source>
</evidence>